<dbReference type="InterPro" id="IPR037524">
    <property type="entry name" value="PA14/GLEYA"/>
</dbReference>
<dbReference type="InterPro" id="IPR001764">
    <property type="entry name" value="Glyco_hydro_3_N"/>
</dbReference>
<dbReference type="Gene3D" id="2.60.40.10">
    <property type="entry name" value="Immunoglobulins"/>
    <property type="match status" value="1"/>
</dbReference>
<dbReference type="InterPro" id="IPR011658">
    <property type="entry name" value="PA14_dom"/>
</dbReference>
<dbReference type="InterPro" id="IPR050288">
    <property type="entry name" value="Cellulose_deg_GH3"/>
</dbReference>
<dbReference type="Pfam" id="PF14310">
    <property type="entry name" value="Fn3-like"/>
    <property type="match status" value="1"/>
</dbReference>
<dbReference type="GO" id="GO:0009251">
    <property type="term" value="P:glucan catabolic process"/>
    <property type="evidence" value="ECO:0007669"/>
    <property type="project" value="TreeGrafter"/>
</dbReference>
<evidence type="ECO:0000256" key="2">
    <source>
        <dbReference type="ARBA" id="ARBA00005336"/>
    </source>
</evidence>
<keyword evidence="6" id="KW-0119">Carbohydrate metabolism</keyword>
<dbReference type="Gene3D" id="3.20.20.300">
    <property type="entry name" value="Glycoside hydrolase, family 3, N-terminal domain"/>
    <property type="match status" value="1"/>
</dbReference>
<evidence type="ECO:0000259" key="7">
    <source>
        <dbReference type="PROSITE" id="PS51820"/>
    </source>
</evidence>
<comment type="catalytic activity">
    <reaction evidence="1 6">
        <text>Hydrolysis of terminal, non-reducing beta-D-glucosyl residues with release of beta-D-glucose.</text>
        <dbReference type="EC" id="3.2.1.21"/>
    </reaction>
</comment>
<dbReference type="InterPro" id="IPR036962">
    <property type="entry name" value="Glyco_hydro_3_N_sf"/>
</dbReference>
<comment type="similarity">
    <text evidence="2 6">Belongs to the glycosyl hydrolase 3 family.</text>
</comment>
<accession>A0AAN6CZU4</accession>
<dbReference type="SMART" id="SM00758">
    <property type="entry name" value="PA14"/>
    <property type="match status" value="1"/>
</dbReference>
<organism evidence="8 9">
    <name type="scientific">Ogataea haglerorum</name>
    <dbReference type="NCBI Taxonomy" id="1937702"/>
    <lineage>
        <taxon>Eukaryota</taxon>
        <taxon>Fungi</taxon>
        <taxon>Dikarya</taxon>
        <taxon>Ascomycota</taxon>
        <taxon>Saccharomycotina</taxon>
        <taxon>Pichiomycetes</taxon>
        <taxon>Pichiales</taxon>
        <taxon>Pichiaceae</taxon>
        <taxon>Ogataea</taxon>
    </lineage>
</organism>
<keyword evidence="5 6" id="KW-0326">Glycosidase</keyword>
<comment type="pathway">
    <text evidence="6">Glycan metabolism; cellulose degradation.</text>
</comment>
<dbReference type="InterPro" id="IPR002772">
    <property type="entry name" value="Glyco_hydro_3_C"/>
</dbReference>
<evidence type="ECO:0000256" key="1">
    <source>
        <dbReference type="ARBA" id="ARBA00000448"/>
    </source>
</evidence>
<dbReference type="FunFam" id="3.20.20.300:FF:000006">
    <property type="entry name" value="Beta-glucosidase H"/>
    <property type="match status" value="1"/>
</dbReference>
<evidence type="ECO:0000256" key="6">
    <source>
        <dbReference type="RuleBase" id="RU361161"/>
    </source>
</evidence>
<dbReference type="EMBL" id="JAHLUH010000029">
    <property type="protein sequence ID" value="KAG7723741.1"/>
    <property type="molecule type" value="Genomic_DNA"/>
</dbReference>
<dbReference type="InterPro" id="IPR017853">
    <property type="entry name" value="GH"/>
</dbReference>
<dbReference type="PROSITE" id="PS51820">
    <property type="entry name" value="PA14"/>
    <property type="match status" value="1"/>
</dbReference>
<evidence type="ECO:0000313" key="9">
    <source>
        <dbReference type="Proteomes" id="UP000738402"/>
    </source>
</evidence>
<dbReference type="GO" id="GO:0008422">
    <property type="term" value="F:beta-glucosidase activity"/>
    <property type="evidence" value="ECO:0007669"/>
    <property type="project" value="UniProtKB-EC"/>
</dbReference>
<dbReference type="Pfam" id="PF01915">
    <property type="entry name" value="Glyco_hydro_3_C"/>
    <property type="match status" value="1"/>
</dbReference>
<reference evidence="8" key="1">
    <citation type="journal article" date="2021" name="G3 (Bethesda)">
        <title>Genomic diversity, chromosomal rearrangements, and interspecies hybridization in the ogataea polymorpha species complex.</title>
        <authorList>
            <person name="Hanson S.J."/>
            <person name="Cinneide E.O."/>
            <person name="Salzberg L.I."/>
            <person name="Wolfe K.H."/>
            <person name="McGowan J."/>
            <person name="Fitzpatrick D.A."/>
            <person name="Matlin K."/>
        </authorList>
    </citation>
    <scope>NUCLEOTIDE SEQUENCE</scope>
    <source>
        <strain evidence="8">83-405-1</strain>
    </source>
</reference>
<feature type="domain" description="PA14" evidence="7">
    <location>
        <begin position="397"/>
        <end position="555"/>
    </location>
</feature>
<dbReference type="PRINTS" id="PR00133">
    <property type="entry name" value="GLHYDRLASE3"/>
</dbReference>
<dbReference type="InterPro" id="IPR019800">
    <property type="entry name" value="Glyco_hydro_3_AS"/>
</dbReference>
<dbReference type="InterPro" id="IPR013783">
    <property type="entry name" value="Ig-like_fold"/>
</dbReference>
<dbReference type="SUPFAM" id="SSF52279">
    <property type="entry name" value="Beta-D-glucan exohydrolase, C-terminal domain"/>
    <property type="match status" value="1"/>
</dbReference>
<protein>
    <recommendedName>
        <fullName evidence="3 6">beta-glucosidase</fullName>
        <ecNumber evidence="3 6">3.2.1.21</ecNumber>
    </recommendedName>
</protein>
<dbReference type="InterPro" id="IPR036881">
    <property type="entry name" value="Glyco_hydro_3_C_sf"/>
</dbReference>
<gene>
    <name evidence="8" type="ORF">KL933_005396</name>
</gene>
<dbReference type="SMART" id="SM01217">
    <property type="entry name" value="Fn3_like"/>
    <property type="match status" value="1"/>
</dbReference>
<dbReference type="InterPro" id="IPR026891">
    <property type="entry name" value="Fn3-like"/>
</dbReference>
<dbReference type="EC" id="3.2.1.21" evidence="3 6"/>
<dbReference type="AlphaFoldDB" id="A0AAN6CZU4"/>
<evidence type="ECO:0000313" key="8">
    <source>
        <dbReference type="EMBL" id="KAG7723741.1"/>
    </source>
</evidence>
<dbReference type="SUPFAM" id="SSF51445">
    <property type="entry name" value="(Trans)glycosidases"/>
    <property type="match status" value="1"/>
</dbReference>
<dbReference type="Pfam" id="PF07691">
    <property type="entry name" value="PA14"/>
    <property type="match status" value="1"/>
</dbReference>
<proteinExistence type="inferred from homology"/>
<dbReference type="Pfam" id="PF00933">
    <property type="entry name" value="Glyco_hydro_3"/>
    <property type="match status" value="1"/>
</dbReference>
<evidence type="ECO:0000256" key="4">
    <source>
        <dbReference type="ARBA" id="ARBA00022801"/>
    </source>
</evidence>
<evidence type="ECO:0000256" key="5">
    <source>
        <dbReference type="ARBA" id="ARBA00023295"/>
    </source>
</evidence>
<comment type="caution">
    <text evidence="8">The sequence shown here is derived from an EMBL/GenBank/DDBJ whole genome shotgun (WGS) entry which is preliminary data.</text>
</comment>
<dbReference type="PANTHER" id="PTHR42715:SF27">
    <property type="entry name" value="BETA-GLUCOSIDASE-RELATED"/>
    <property type="match status" value="1"/>
</dbReference>
<dbReference type="Proteomes" id="UP000738402">
    <property type="component" value="Unassembled WGS sequence"/>
</dbReference>
<dbReference type="Gene3D" id="2.60.120.260">
    <property type="entry name" value="Galactose-binding domain-like"/>
    <property type="match status" value="1"/>
</dbReference>
<dbReference type="PROSITE" id="PS00775">
    <property type="entry name" value="GLYCOSYL_HYDROL_F3"/>
    <property type="match status" value="1"/>
</dbReference>
<evidence type="ECO:0000256" key="3">
    <source>
        <dbReference type="ARBA" id="ARBA00012744"/>
    </source>
</evidence>
<dbReference type="PANTHER" id="PTHR42715">
    <property type="entry name" value="BETA-GLUCOSIDASE"/>
    <property type="match status" value="1"/>
</dbReference>
<keyword evidence="4 6" id="KW-0378">Hydrolase</keyword>
<keyword evidence="6" id="KW-0624">Polysaccharide degradation</keyword>
<sequence length="832" mass="90936">MTSELDVDEILHRLTLKEMATLLSLSDFWHTAEVPRLGIPAIRLSDGPNGVRGTKFFRGVPAACLTSGTGMGATFNTDLLVEAGELMAEEARHKGAHVVLGPTCNMQRGPLGGRGFESFSEDPVLSGMAAASVIQGIQKSGIAATIKHFVCNDLEDERRSVNSIVSERALREIYLLPFQLAIKHANPRCLMTAYNKVNGEHASQSKGLLTDVLREEWGWDGLVMSDWFGVYSVKAAIDAGLDLECPGPPVVRKIDTLVHEVSSREVAITVVHDRVRRVLELVKHALKSGVPVDGKEDAENNTAETAAFARRLASEAVVLLKNEGKLLPLKPAAKVAVVGPNAKFARIFGGGSASMTPYYAVDIYSGVQSKVDYAVPYALGCSIEKNLLDLGKLSVYDGKQGVRCRIYKEPADCPQRTLIDEFHLDSTKLSLFDYKNAQLEGNLFFMDFEGELHAEEACEYEFGVCCLGTTLLFLNDELFIDDKTHQKLRKGGMGVCTVGDVRARHLEKGEVVRFRIEFGSAPTLRAGDADADGGGFMHVTAMKKEREDDLIARAREVAAAADCVVLCLGTSPDWESEGFDRTTMDLPGAQDRLVEEVLSVNRNVVAVNLSGTPVAMPWIDQVPAVVQGWFNGMESGNAIADVLFGDVNPSGKLSLSFPRRLEDNPAFLTFRSNKGEVVYGEDVFVGYRYYDKVGRPPLFAFGHGLSYTSFGLQNLAVSITQTTLVATVDVTNQGDIPGKEVVQLYVSPPETSEVERPKKELKGFRKVLVQPHATETVSIEVPLRYASSYFDAERHQWSVEKGEYMVLVGNSSASPLLSASYELTKAEFWTGL</sequence>
<dbReference type="FunFam" id="2.60.40.10:FF:000495">
    <property type="entry name" value="Periplasmic beta-glucosidase"/>
    <property type="match status" value="1"/>
</dbReference>
<dbReference type="Gene3D" id="3.40.50.1700">
    <property type="entry name" value="Glycoside hydrolase family 3 C-terminal domain"/>
    <property type="match status" value="1"/>
</dbReference>
<name>A0AAN6CZU4_9ASCO</name>